<evidence type="ECO:0000313" key="1">
    <source>
        <dbReference type="EMBL" id="KAB7782805.1"/>
    </source>
</evidence>
<dbReference type="AlphaFoldDB" id="A0A833MZN7"/>
<organism evidence="1 2">
    <name type="scientific">Methylorubrum populi</name>
    <dbReference type="NCBI Taxonomy" id="223967"/>
    <lineage>
        <taxon>Bacteria</taxon>
        <taxon>Pseudomonadati</taxon>
        <taxon>Pseudomonadota</taxon>
        <taxon>Alphaproteobacteria</taxon>
        <taxon>Hyphomicrobiales</taxon>
        <taxon>Methylobacteriaceae</taxon>
        <taxon>Methylorubrum</taxon>
    </lineage>
</organism>
<comment type="caution">
    <text evidence="1">The sequence shown here is derived from an EMBL/GenBank/DDBJ whole genome shotgun (WGS) entry which is preliminary data.</text>
</comment>
<dbReference type="EMBL" id="WEKV01000019">
    <property type="protein sequence ID" value="KAB7782805.1"/>
    <property type="molecule type" value="Genomic_DNA"/>
</dbReference>
<dbReference type="Proteomes" id="UP000469949">
    <property type="component" value="Unassembled WGS sequence"/>
</dbReference>
<accession>A0A833MZN7</accession>
<proteinExistence type="predicted"/>
<gene>
    <name evidence="1" type="ORF">F8B43_4721</name>
</gene>
<protein>
    <submittedName>
        <fullName evidence="1">Uncharacterized protein</fullName>
    </submittedName>
</protein>
<name>A0A833MZN7_9HYPH</name>
<sequence length="51" mass="5751">MDYVVVKIGLTVDVYFEAEQRRSGDGLQSNILRRNRVTNGIYGHAVRVNVA</sequence>
<reference evidence="1 2" key="1">
    <citation type="submission" date="2019-10" db="EMBL/GenBank/DDBJ databases">
        <title>Draft Genome Sequence of the Caffeine Degrading Methylotroph Methylorubrum populi PINKEL.</title>
        <authorList>
            <person name="Dawson S.C."/>
            <person name="Zhang X."/>
            <person name="Wright M.E."/>
            <person name="Sharma G."/>
            <person name="Langner J.T."/>
            <person name="Ditty J.L."/>
            <person name="Subuyuj G.A."/>
        </authorList>
    </citation>
    <scope>NUCLEOTIDE SEQUENCE [LARGE SCALE GENOMIC DNA]</scope>
    <source>
        <strain evidence="1 2">Pinkel</strain>
    </source>
</reference>
<evidence type="ECO:0000313" key="2">
    <source>
        <dbReference type="Proteomes" id="UP000469949"/>
    </source>
</evidence>